<keyword evidence="9 12" id="KW-1133">Transmembrane helix</keyword>
<feature type="transmembrane region" description="Helical" evidence="12">
    <location>
        <begin position="70"/>
        <end position="91"/>
    </location>
</feature>
<dbReference type="PANTHER" id="PTHR32024:SF2">
    <property type="entry name" value="TRK SYSTEM POTASSIUM UPTAKE PROTEIN TRKG-RELATED"/>
    <property type="match status" value="1"/>
</dbReference>
<dbReference type="EMBL" id="JACOOK010000008">
    <property type="protein sequence ID" value="MBC5617684.1"/>
    <property type="molecule type" value="Genomic_DNA"/>
</dbReference>
<dbReference type="RefSeq" id="WP_172970801.1">
    <property type="nucleotide sequence ID" value="NZ_JACOOK010000008.1"/>
</dbReference>
<keyword evidence="4" id="KW-1003">Cell membrane</keyword>
<dbReference type="PANTHER" id="PTHR32024">
    <property type="entry name" value="TRK SYSTEM POTASSIUM UPTAKE PROTEIN TRKG-RELATED"/>
    <property type="match status" value="1"/>
</dbReference>
<evidence type="ECO:0000313" key="13">
    <source>
        <dbReference type="EMBL" id="MBC5617684.1"/>
    </source>
</evidence>
<keyword evidence="6" id="KW-0633">Potassium transport</keyword>
<evidence type="ECO:0000313" key="14">
    <source>
        <dbReference type="Proteomes" id="UP000636891"/>
    </source>
</evidence>
<feature type="transmembrane region" description="Helical" evidence="12">
    <location>
        <begin position="179"/>
        <end position="197"/>
    </location>
</feature>
<evidence type="ECO:0000256" key="8">
    <source>
        <dbReference type="ARBA" id="ARBA00022958"/>
    </source>
</evidence>
<reference evidence="13 14" key="1">
    <citation type="submission" date="2020-08" db="EMBL/GenBank/DDBJ databases">
        <title>Genome public.</title>
        <authorList>
            <person name="Liu C."/>
            <person name="Sun Q."/>
        </authorList>
    </citation>
    <scope>NUCLEOTIDE SEQUENCE [LARGE SCALE GENOMIC DNA]</scope>
    <source>
        <strain evidence="13 14">New-7</strain>
    </source>
</reference>
<feature type="transmembrane region" description="Helical" evidence="12">
    <location>
        <begin position="273"/>
        <end position="292"/>
    </location>
</feature>
<feature type="transmembrane region" description="Helical" evidence="12">
    <location>
        <begin position="36"/>
        <end position="58"/>
    </location>
</feature>
<sequence>MRLNIVLRYIGLILLLNAAFLLLSACVSLLNGMDTAFYPLLQSFLLTAILGAFPLIFVQGGEQISSSEGYGVVVGAWLMSCLMCMLPYMLWGGEFTLADAWFESVSGFTTTGSTSLSNVEALPKGLLFWRASTHWLGGVGVVMFVLVVLPSMGSTKMRLSSVELSSMAKDNFRYRTQKTLQILIVVYVGLTLIQTVLLKIVGMGWFDAVCNSFSTIATGGFCTRNSSIASFNNAGVEFIVMFFMLVSGLHFGLIYGTLTGKNNNIFKSEISKYYIFSTLAGGVVIAISLWLTDIYPNIWISLRYSLFQIISVASTTGFATADSSVWTPLAIVVLMLFTIQCACAGSTAGGIKCDRILLSFKAMKAAIIQRQHPNAIIRVKLNGVIQENNTVNMAMLFIVLYLMLLGIGTVAVAAFGIDLETSFSMTVASMANAGAGFGQVGSMGNYHEMPGMVKFIATIMMLLGRFEIFGFIQLFFLNKWK</sequence>
<evidence type="ECO:0000256" key="4">
    <source>
        <dbReference type="ARBA" id="ARBA00022475"/>
    </source>
</evidence>
<name>A0ABR7CPV2_9BACT</name>
<keyword evidence="8" id="KW-0630">Potassium</keyword>
<evidence type="ECO:0000256" key="7">
    <source>
        <dbReference type="ARBA" id="ARBA00022692"/>
    </source>
</evidence>
<feature type="transmembrane region" description="Helical" evidence="12">
    <location>
        <begin position="7"/>
        <end position="30"/>
    </location>
</feature>
<proteinExistence type="inferred from homology"/>
<keyword evidence="3" id="KW-0813">Transport</keyword>
<evidence type="ECO:0000256" key="9">
    <source>
        <dbReference type="ARBA" id="ARBA00022989"/>
    </source>
</evidence>
<organism evidence="13 14">
    <name type="scientific">Alistipes hominis</name>
    <dbReference type="NCBI Taxonomy" id="2763015"/>
    <lineage>
        <taxon>Bacteria</taxon>
        <taxon>Pseudomonadati</taxon>
        <taxon>Bacteroidota</taxon>
        <taxon>Bacteroidia</taxon>
        <taxon>Bacteroidales</taxon>
        <taxon>Rikenellaceae</taxon>
        <taxon>Alistipes</taxon>
    </lineage>
</organism>
<comment type="subcellular location">
    <subcellularLocation>
        <location evidence="1">Cell inner membrane</location>
        <topology evidence="1">Multi-pass membrane protein</topology>
    </subcellularLocation>
</comment>
<protein>
    <submittedName>
        <fullName evidence="13">TrkH family potassium uptake protein</fullName>
    </submittedName>
</protein>
<feature type="transmembrane region" description="Helical" evidence="12">
    <location>
        <begin position="455"/>
        <end position="477"/>
    </location>
</feature>
<feature type="transmembrane region" description="Helical" evidence="12">
    <location>
        <begin position="327"/>
        <end position="351"/>
    </location>
</feature>
<keyword evidence="7 12" id="KW-0812">Transmembrane</keyword>
<keyword evidence="5" id="KW-0997">Cell inner membrane</keyword>
<gene>
    <name evidence="13" type="ORF">H8S08_11780</name>
</gene>
<accession>A0ABR7CPV2</accession>
<comment type="similarity">
    <text evidence="2">Belongs to the TrkH potassium transport family.</text>
</comment>
<evidence type="ECO:0000256" key="11">
    <source>
        <dbReference type="ARBA" id="ARBA00023136"/>
    </source>
</evidence>
<dbReference type="InterPro" id="IPR004772">
    <property type="entry name" value="TrkH"/>
</dbReference>
<keyword evidence="11 12" id="KW-0472">Membrane</keyword>
<evidence type="ECO:0000256" key="10">
    <source>
        <dbReference type="ARBA" id="ARBA00023065"/>
    </source>
</evidence>
<keyword evidence="10" id="KW-0406">Ion transport</keyword>
<evidence type="ECO:0000256" key="6">
    <source>
        <dbReference type="ARBA" id="ARBA00022538"/>
    </source>
</evidence>
<keyword evidence="14" id="KW-1185">Reference proteome</keyword>
<feature type="transmembrane region" description="Helical" evidence="12">
    <location>
        <begin position="234"/>
        <end position="253"/>
    </location>
</feature>
<evidence type="ECO:0000256" key="2">
    <source>
        <dbReference type="ARBA" id="ARBA00009137"/>
    </source>
</evidence>
<comment type="caution">
    <text evidence="13">The sequence shown here is derived from an EMBL/GenBank/DDBJ whole genome shotgun (WGS) entry which is preliminary data.</text>
</comment>
<feature type="transmembrane region" description="Helical" evidence="12">
    <location>
        <begin position="127"/>
        <end position="149"/>
    </location>
</feature>
<dbReference type="InterPro" id="IPR003445">
    <property type="entry name" value="Cat_transpt"/>
</dbReference>
<dbReference type="Proteomes" id="UP000636891">
    <property type="component" value="Unassembled WGS sequence"/>
</dbReference>
<dbReference type="PROSITE" id="PS51257">
    <property type="entry name" value="PROKAR_LIPOPROTEIN"/>
    <property type="match status" value="1"/>
</dbReference>
<evidence type="ECO:0000256" key="1">
    <source>
        <dbReference type="ARBA" id="ARBA00004429"/>
    </source>
</evidence>
<dbReference type="PIRSF" id="PIRSF006247">
    <property type="entry name" value="TrkH"/>
    <property type="match status" value="1"/>
</dbReference>
<evidence type="ECO:0000256" key="5">
    <source>
        <dbReference type="ARBA" id="ARBA00022519"/>
    </source>
</evidence>
<feature type="transmembrane region" description="Helical" evidence="12">
    <location>
        <begin position="394"/>
        <end position="417"/>
    </location>
</feature>
<dbReference type="Pfam" id="PF02386">
    <property type="entry name" value="TrkH"/>
    <property type="match status" value="2"/>
</dbReference>
<evidence type="ECO:0000256" key="12">
    <source>
        <dbReference type="SAM" id="Phobius"/>
    </source>
</evidence>
<evidence type="ECO:0000256" key="3">
    <source>
        <dbReference type="ARBA" id="ARBA00022448"/>
    </source>
</evidence>